<dbReference type="GO" id="GO:0005096">
    <property type="term" value="F:GTPase activator activity"/>
    <property type="evidence" value="ECO:0007669"/>
    <property type="project" value="TreeGrafter"/>
</dbReference>
<comment type="caution">
    <text evidence="5">The sequence shown here is derived from an EMBL/GenBank/DDBJ whole genome shotgun (WGS) entry which is preliminary data.</text>
</comment>
<dbReference type="SMART" id="SM00139">
    <property type="entry name" value="MyTH4"/>
    <property type="match status" value="1"/>
</dbReference>
<name>A0A814AZC9_9BILA</name>
<evidence type="ECO:0000313" key="5">
    <source>
        <dbReference type="EMBL" id="CAF0922158.1"/>
    </source>
</evidence>
<protein>
    <recommendedName>
        <fullName evidence="7">Rho GTPase-activating protein 39</fullName>
    </recommendedName>
</protein>
<dbReference type="Gene3D" id="1.10.555.10">
    <property type="entry name" value="Rho GTPase activation protein"/>
    <property type="match status" value="1"/>
</dbReference>
<dbReference type="SUPFAM" id="SSF51045">
    <property type="entry name" value="WW domain"/>
    <property type="match status" value="1"/>
</dbReference>
<evidence type="ECO:0000259" key="4">
    <source>
        <dbReference type="PROSITE" id="PS51016"/>
    </source>
</evidence>
<dbReference type="InterPro" id="IPR036020">
    <property type="entry name" value="WW_dom_sf"/>
</dbReference>
<evidence type="ECO:0000259" key="2">
    <source>
        <dbReference type="PROSITE" id="PS50020"/>
    </source>
</evidence>
<dbReference type="GO" id="GO:0007165">
    <property type="term" value="P:signal transduction"/>
    <property type="evidence" value="ECO:0007669"/>
    <property type="project" value="InterPro"/>
</dbReference>
<dbReference type="PROSITE" id="PS50238">
    <property type="entry name" value="RHOGAP"/>
    <property type="match status" value="1"/>
</dbReference>
<sequence>MQKDASILALRSIGIYQVAKYLNRYCISENIWKNLTPADKNKKTDSFLKVATHNGDETITNSYRKTEKTQKWKLDNTPQKFATSKLLILLMISVLDLNNTELANQWWQLFDTETKQFYYYNIQKQKTSWTKPSNHELNSNINESHLVLFIANRILDKLTENLDFYEHSLETLIKEIRLKLESREETNLDKDLLILNEIFKQELNCPSPEFKKSFASFQSTNSFQNLVNSSSFDTKTRPIQPRTNPNYINVDLIDKGSGSVLKNTYIKLKEINADTKKEDILIKHKNISNSRYKLNESTNVSTNNLDNLTQVTLLLSELLNSDKEDKNVKIESWNDSSSSSSSSPSVVSSSSSNTVCYMQNSLIDATSTPTRQTITNNTPNGKMSNNLKLDSKNFSISNCFLANLNDLNSNNNGNKIVQSHSIQSSSCSLSRKKIEKKFSFLCSVDSTKIEALKNGKISEKNLNDISSLEIVKNSNFLFSPSSTTSLADITQTEKNHRFKNLRRSFNKTPKCYTETKNPTSLSYMIQPNKFKLNIENYSPQLARKPSEANLLIIKKNQIDLNVHHEKLKGFLFFGSRKKIPDHDLMNWTSQTIQKPLIKTNNKQIKKEACDLFKLIQIYMGDRKMLINMTNQNSLKKKIEFNSSNFLEQLNSSGTNDSICLEIMIKGWIHPQLRDELYLQIVKQTTQNSNLSSSLLGWQLMAVCLNFFPPTQKLYPFLKEYIESNLEETDENDQFLSRLAKTCLRRLEKINITGAKKGLKNPSIEEVILAKSTILNPSLFGASLDEIMSVQRKKCADLQLPWIQKVLSEAVLHLNGTKTEGIFRVPGDLDEVNNLKVRLEQLWCSDEILKDKDLDILKSITDPHLPASLLKLWYRELYDPLIPNELYDECIQYCDQPEKCLGIIKKLPYLNRMVFTYLIKFLKVFANLDNVSVTKMDANNLSMVMAPNCLRCKSNDPKIIMENTKKEMQFIKTLIHHLDTSVNVLN</sequence>
<keyword evidence="6" id="KW-1185">Reference proteome</keyword>
<dbReference type="PROSITE" id="PS51016">
    <property type="entry name" value="MYTH4"/>
    <property type="match status" value="1"/>
</dbReference>
<feature type="domain" description="WW" evidence="2">
    <location>
        <begin position="100"/>
        <end position="134"/>
    </location>
</feature>
<dbReference type="Pfam" id="PF00784">
    <property type="entry name" value="MyTH4"/>
    <property type="match status" value="1"/>
</dbReference>
<dbReference type="GO" id="GO:0005856">
    <property type="term" value="C:cytoskeleton"/>
    <property type="evidence" value="ECO:0007669"/>
    <property type="project" value="InterPro"/>
</dbReference>
<dbReference type="Gene3D" id="2.20.70.10">
    <property type="match status" value="1"/>
</dbReference>
<dbReference type="PANTHER" id="PTHR45876:SF8">
    <property type="entry name" value="FI04035P"/>
    <property type="match status" value="1"/>
</dbReference>
<dbReference type="InterPro" id="IPR038185">
    <property type="entry name" value="MyTH4_dom_sf"/>
</dbReference>
<reference evidence="5" key="1">
    <citation type="submission" date="2021-02" db="EMBL/GenBank/DDBJ databases">
        <authorList>
            <person name="Nowell W R."/>
        </authorList>
    </citation>
    <scope>NUCLEOTIDE SEQUENCE</scope>
    <source>
        <strain evidence="5">Ploen Becks lab</strain>
    </source>
</reference>
<dbReference type="PROSITE" id="PS50020">
    <property type="entry name" value="WW_DOMAIN_2"/>
    <property type="match status" value="1"/>
</dbReference>
<dbReference type="InterPro" id="IPR001202">
    <property type="entry name" value="WW_dom"/>
</dbReference>
<dbReference type="InterPro" id="IPR008936">
    <property type="entry name" value="Rho_GTPase_activation_prot"/>
</dbReference>
<dbReference type="SUPFAM" id="SSF48350">
    <property type="entry name" value="GTPase activation domain, GAP"/>
    <property type="match status" value="1"/>
</dbReference>
<evidence type="ECO:0000259" key="3">
    <source>
        <dbReference type="PROSITE" id="PS50238"/>
    </source>
</evidence>
<feature type="compositionally biased region" description="Low complexity" evidence="1">
    <location>
        <begin position="336"/>
        <end position="349"/>
    </location>
</feature>
<organism evidence="5 6">
    <name type="scientific">Brachionus calyciflorus</name>
    <dbReference type="NCBI Taxonomy" id="104777"/>
    <lineage>
        <taxon>Eukaryota</taxon>
        <taxon>Metazoa</taxon>
        <taxon>Spiralia</taxon>
        <taxon>Gnathifera</taxon>
        <taxon>Rotifera</taxon>
        <taxon>Eurotatoria</taxon>
        <taxon>Monogononta</taxon>
        <taxon>Pseudotrocha</taxon>
        <taxon>Ploima</taxon>
        <taxon>Brachionidae</taxon>
        <taxon>Brachionus</taxon>
    </lineage>
</organism>
<gene>
    <name evidence="5" type="ORF">OXX778_LOCUS12442</name>
</gene>
<dbReference type="OrthoDB" id="437889at2759"/>
<dbReference type="InterPro" id="IPR000198">
    <property type="entry name" value="RhoGAP_dom"/>
</dbReference>
<dbReference type="EMBL" id="CAJNOC010002256">
    <property type="protein sequence ID" value="CAF0922158.1"/>
    <property type="molecule type" value="Genomic_DNA"/>
</dbReference>
<accession>A0A814AZC9</accession>
<evidence type="ECO:0000256" key="1">
    <source>
        <dbReference type="SAM" id="MobiDB-lite"/>
    </source>
</evidence>
<dbReference type="Gene3D" id="1.25.40.530">
    <property type="entry name" value="MyTH4 domain"/>
    <property type="match status" value="1"/>
</dbReference>
<dbReference type="GO" id="GO:0005737">
    <property type="term" value="C:cytoplasm"/>
    <property type="evidence" value="ECO:0007669"/>
    <property type="project" value="TreeGrafter"/>
</dbReference>
<dbReference type="Pfam" id="PF00620">
    <property type="entry name" value="RhoGAP"/>
    <property type="match status" value="1"/>
</dbReference>
<dbReference type="PANTHER" id="PTHR45876">
    <property type="entry name" value="FI04035P"/>
    <property type="match status" value="1"/>
</dbReference>
<feature type="region of interest" description="Disordered" evidence="1">
    <location>
        <begin position="330"/>
        <end position="349"/>
    </location>
</feature>
<feature type="domain" description="Rho-GAP" evidence="3">
    <location>
        <begin position="781"/>
        <end position="981"/>
    </location>
</feature>
<dbReference type="SMART" id="SM00324">
    <property type="entry name" value="RhoGAP"/>
    <property type="match status" value="1"/>
</dbReference>
<dbReference type="Proteomes" id="UP000663879">
    <property type="component" value="Unassembled WGS sequence"/>
</dbReference>
<dbReference type="AlphaFoldDB" id="A0A814AZC9"/>
<proteinExistence type="predicted"/>
<evidence type="ECO:0008006" key="7">
    <source>
        <dbReference type="Google" id="ProtNLM"/>
    </source>
</evidence>
<dbReference type="PROSITE" id="PS01159">
    <property type="entry name" value="WW_DOMAIN_1"/>
    <property type="match status" value="1"/>
</dbReference>
<evidence type="ECO:0000313" key="6">
    <source>
        <dbReference type="Proteomes" id="UP000663879"/>
    </source>
</evidence>
<dbReference type="FunFam" id="1.10.555.10:FF:000045">
    <property type="entry name" value="RhoGAP domain containing protein"/>
    <property type="match status" value="1"/>
</dbReference>
<feature type="domain" description="MyTH4" evidence="4">
    <location>
        <begin position="587"/>
        <end position="770"/>
    </location>
</feature>
<dbReference type="InterPro" id="IPR000857">
    <property type="entry name" value="MyTH4_dom"/>
</dbReference>